<evidence type="ECO:0000256" key="3">
    <source>
        <dbReference type="ARBA" id="ARBA00022692"/>
    </source>
</evidence>
<feature type="transmembrane region" description="Helical" evidence="6">
    <location>
        <begin position="113"/>
        <end position="140"/>
    </location>
</feature>
<feature type="transmembrane region" description="Helical" evidence="6">
    <location>
        <begin position="37"/>
        <end position="60"/>
    </location>
</feature>
<feature type="transmembrane region" description="Helical" evidence="6">
    <location>
        <begin position="180"/>
        <end position="200"/>
    </location>
</feature>
<dbReference type="RefSeq" id="WP_307494428.1">
    <property type="nucleotide sequence ID" value="NZ_JAUSVB010000006.1"/>
</dbReference>
<dbReference type="EMBL" id="JAUSVB010000006">
    <property type="protein sequence ID" value="MDQ0375633.1"/>
    <property type="molecule type" value="Genomic_DNA"/>
</dbReference>
<protein>
    <submittedName>
        <fullName evidence="7">Threonine/homoserine/homoserine lactone efflux protein</fullName>
    </submittedName>
</protein>
<gene>
    <name evidence="7" type="ORF">J2X26_003971</name>
</gene>
<evidence type="ECO:0000256" key="4">
    <source>
        <dbReference type="ARBA" id="ARBA00022989"/>
    </source>
</evidence>
<accession>A0ABU0EK22</accession>
<keyword evidence="5 6" id="KW-0472">Membrane</keyword>
<dbReference type="Proteomes" id="UP001239626">
    <property type="component" value="Unassembled WGS sequence"/>
</dbReference>
<comment type="subcellular location">
    <subcellularLocation>
        <location evidence="1">Cell membrane</location>
        <topology evidence="1">Multi-pass membrane protein</topology>
    </subcellularLocation>
</comment>
<reference evidence="7 8" key="1">
    <citation type="submission" date="2023-07" db="EMBL/GenBank/DDBJ databases">
        <title>Sorghum-associated microbial communities from plants grown in Nebraska, USA.</title>
        <authorList>
            <person name="Schachtman D."/>
        </authorList>
    </citation>
    <scope>NUCLEOTIDE SEQUENCE [LARGE SCALE GENOMIC DNA]</scope>
    <source>
        <strain evidence="7 8">BE332</strain>
    </source>
</reference>
<proteinExistence type="predicted"/>
<evidence type="ECO:0000313" key="7">
    <source>
        <dbReference type="EMBL" id="MDQ0375633.1"/>
    </source>
</evidence>
<evidence type="ECO:0000256" key="2">
    <source>
        <dbReference type="ARBA" id="ARBA00022475"/>
    </source>
</evidence>
<organism evidence="7 8">
    <name type="scientific">Cellulomonas humilata</name>
    <dbReference type="NCBI Taxonomy" id="144055"/>
    <lineage>
        <taxon>Bacteria</taxon>
        <taxon>Bacillati</taxon>
        <taxon>Actinomycetota</taxon>
        <taxon>Actinomycetes</taxon>
        <taxon>Micrococcales</taxon>
        <taxon>Cellulomonadaceae</taxon>
        <taxon>Cellulomonas</taxon>
    </lineage>
</organism>
<feature type="transmembrane region" description="Helical" evidence="6">
    <location>
        <begin position="147"/>
        <end position="174"/>
    </location>
</feature>
<evidence type="ECO:0000256" key="6">
    <source>
        <dbReference type="SAM" id="Phobius"/>
    </source>
</evidence>
<sequence>MSPAFALGVLAGLSVAMPVGPVGVLLLRSGLVDGVRVAVAAACGIATVDVLYAVVAVAVGTPVSRAVGEHAALVRGVSAAVLVVIGVVGLVAATRQAAPDPGQDRTTTAVRSYGRFVALTAVNPLTAVTFTAIAVGLAALVGGAGSVVAFVVGVGLASLAWQLLLAVSSGLLGLRLPPVARTWVSVAGSVVVVAAGVALVV</sequence>
<dbReference type="InterPro" id="IPR001123">
    <property type="entry name" value="LeuE-type"/>
</dbReference>
<keyword evidence="4 6" id="KW-1133">Transmembrane helix</keyword>
<evidence type="ECO:0000313" key="8">
    <source>
        <dbReference type="Proteomes" id="UP001239626"/>
    </source>
</evidence>
<name>A0ABU0EK22_9CELL</name>
<feature type="transmembrane region" description="Helical" evidence="6">
    <location>
        <begin position="72"/>
        <end position="93"/>
    </location>
</feature>
<dbReference type="Pfam" id="PF01810">
    <property type="entry name" value="LysE"/>
    <property type="match status" value="1"/>
</dbReference>
<keyword evidence="3 6" id="KW-0812">Transmembrane</keyword>
<keyword evidence="2" id="KW-1003">Cell membrane</keyword>
<evidence type="ECO:0000256" key="1">
    <source>
        <dbReference type="ARBA" id="ARBA00004651"/>
    </source>
</evidence>
<comment type="caution">
    <text evidence="7">The sequence shown here is derived from an EMBL/GenBank/DDBJ whole genome shotgun (WGS) entry which is preliminary data.</text>
</comment>
<evidence type="ECO:0000256" key="5">
    <source>
        <dbReference type="ARBA" id="ARBA00023136"/>
    </source>
</evidence>
<keyword evidence="8" id="KW-1185">Reference proteome</keyword>